<reference evidence="1 2" key="1">
    <citation type="journal article" date="2024" name="Insects">
        <title>An Improved Chromosome-Level Genome Assembly of the Firefly Pyrocoelia pectoralis.</title>
        <authorList>
            <person name="Fu X."/>
            <person name="Meyer-Rochow V.B."/>
            <person name="Ballantyne L."/>
            <person name="Zhu X."/>
        </authorList>
    </citation>
    <scope>NUCLEOTIDE SEQUENCE [LARGE SCALE GENOMIC DNA]</scope>
    <source>
        <strain evidence="1">XCY_ONT2</strain>
    </source>
</reference>
<evidence type="ECO:0000313" key="2">
    <source>
        <dbReference type="Proteomes" id="UP001329430"/>
    </source>
</evidence>
<comment type="caution">
    <text evidence="1">The sequence shown here is derived from an EMBL/GenBank/DDBJ whole genome shotgun (WGS) entry which is preliminary data.</text>
</comment>
<accession>A0AAN7V676</accession>
<gene>
    <name evidence="1" type="ORF">RI129_011718</name>
</gene>
<dbReference type="EMBL" id="JAVRBK010000009">
    <property type="protein sequence ID" value="KAK5639226.1"/>
    <property type="molecule type" value="Genomic_DNA"/>
</dbReference>
<organism evidence="1 2">
    <name type="scientific">Pyrocoelia pectoralis</name>
    <dbReference type="NCBI Taxonomy" id="417401"/>
    <lineage>
        <taxon>Eukaryota</taxon>
        <taxon>Metazoa</taxon>
        <taxon>Ecdysozoa</taxon>
        <taxon>Arthropoda</taxon>
        <taxon>Hexapoda</taxon>
        <taxon>Insecta</taxon>
        <taxon>Pterygota</taxon>
        <taxon>Neoptera</taxon>
        <taxon>Endopterygota</taxon>
        <taxon>Coleoptera</taxon>
        <taxon>Polyphaga</taxon>
        <taxon>Elateriformia</taxon>
        <taxon>Elateroidea</taxon>
        <taxon>Lampyridae</taxon>
        <taxon>Lampyrinae</taxon>
        <taxon>Pyrocoelia</taxon>
    </lineage>
</organism>
<keyword evidence="2" id="KW-1185">Reference proteome</keyword>
<proteinExistence type="predicted"/>
<protein>
    <submittedName>
        <fullName evidence="1">Uncharacterized protein</fullName>
    </submittedName>
</protein>
<name>A0AAN7V676_9COLE</name>
<evidence type="ECO:0000313" key="1">
    <source>
        <dbReference type="EMBL" id="KAK5639226.1"/>
    </source>
</evidence>
<sequence length="466" mass="52284">MSEIFSTKMSSVDKFLLKQNDENVEIPMVCRLCGIPVKSLTLFTPGEYEYGDVYTCLLYEIHNGESYFLCEQCIHTTKNIACCMRLLHSSRCLNKKNNVVGCFMCGSGNCNIFFVMNDTEVENIVLDRFLDRFGFYAKSTQRICISCNEVFSDLVEIHTVLRDNIKRSKAKLHTVQESETMLVSKPIQKDTKRVTVCSTYNELNKSSEFMIFPFEEGVEDVAQSNQKFRLDWNCTLTPRDNQSVNQLDSFDEETSSSSKFIVSPLKETGTSNENIVPFQQFDNQDQTLLSLQFQKEIESAAFYVPRRARTSASNITTAQLPKILEECQIGLQGGDNPSTELASAAFHASRKGRSSSSNITPDQLPKILEENPSALQGGDAVVAGPTDVPLNKYNSKYSISPLQIGSKRNTSDETTILDIVTGWRMPRSFFSGKPSVSDYAYLSTKSTSLDKSSFASLPGILLFQYK</sequence>
<dbReference type="AlphaFoldDB" id="A0AAN7V676"/>
<dbReference type="Proteomes" id="UP001329430">
    <property type="component" value="Chromosome 9"/>
</dbReference>